<dbReference type="EMBL" id="CAACVG010012734">
    <property type="protein sequence ID" value="VEN60746.1"/>
    <property type="molecule type" value="Genomic_DNA"/>
</dbReference>
<dbReference type="OrthoDB" id="5835829at2759"/>
<sequence>MGQHTSEHGINLTSTRWIQHQNSFKYTMFVSNKILSA</sequence>
<gene>
    <name evidence="1" type="ORF">CALMAC_LOCUS18339</name>
</gene>
<dbReference type="Proteomes" id="UP000410492">
    <property type="component" value="Unassembled WGS sequence"/>
</dbReference>
<keyword evidence="2" id="KW-1185">Reference proteome</keyword>
<evidence type="ECO:0000313" key="2">
    <source>
        <dbReference type="Proteomes" id="UP000410492"/>
    </source>
</evidence>
<protein>
    <submittedName>
        <fullName evidence="1">Uncharacterized protein</fullName>
    </submittedName>
</protein>
<proteinExistence type="predicted"/>
<organism evidence="1 2">
    <name type="scientific">Callosobruchus maculatus</name>
    <name type="common">Southern cowpea weevil</name>
    <name type="synonym">Pulse bruchid</name>
    <dbReference type="NCBI Taxonomy" id="64391"/>
    <lineage>
        <taxon>Eukaryota</taxon>
        <taxon>Metazoa</taxon>
        <taxon>Ecdysozoa</taxon>
        <taxon>Arthropoda</taxon>
        <taxon>Hexapoda</taxon>
        <taxon>Insecta</taxon>
        <taxon>Pterygota</taxon>
        <taxon>Neoptera</taxon>
        <taxon>Endopterygota</taxon>
        <taxon>Coleoptera</taxon>
        <taxon>Polyphaga</taxon>
        <taxon>Cucujiformia</taxon>
        <taxon>Chrysomeloidea</taxon>
        <taxon>Chrysomelidae</taxon>
        <taxon>Bruchinae</taxon>
        <taxon>Bruchini</taxon>
        <taxon>Callosobruchus</taxon>
    </lineage>
</organism>
<reference evidence="1 2" key="1">
    <citation type="submission" date="2019-01" db="EMBL/GenBank/DDBJ databases">
        <authorList>
            <person name="Sayadi A."/>
        </authorList>
    </citation>
    <scope>NUCLEOTIDE SEQUENCE [LARGE SCALE GENOMIC DNA]</scope>
</reference>
<evidence type="ECO:0000313" key="1">
    <source>
        <dbReference type="EMBL" id="VEN60746.1"/>
    </source>
</evidence>
<dbReference type="AlphaFoldDB" id="A0A653DKK7"/>
<accession>A0A653DKK7</accession>
<name>A0A653DKK7_CALMS</name>